<sequence>MLRNTGTDHVEINIDEALTQMPSVLNGGRMVPILPKCALPALSFVVFLTATTSDQLD</sequence>
<dbReference type="AlphaFoldDB" id="X1RH39"/>
<comment type="caution">
    <text evidence="1">The sequence shown here is derived from an EMBL/GenBank/DDBJ whole genome shotgun (WGS) entry which is preliminary data.</text>
</comment>
<protein>
    <submittedName>
        <fullName evidence="1">Uncharacterized protein</fullName>
    </submittedName>
</protein>
<proteinExistence type="predicted"/>
<evidence type="ECO:0000313" key="1">
    <source>
        <dbReference type="EMBL" id="GAI80032.1"/>
    </source>
</evidence>
<accession>X1RH39</accession>
<dbReference type="EMBL" id="BARW01012069">
    <property type="protein sequence ID" value="GAI80032.1"/>
    <property type="molecule type" value="Genomic_DNA"/>
</dbReference>
<organism evidence="1">
    <name type="scientific">marine sediment metagenome</name>
    <dbReference type="NCBI Taxonomy" id="412755"/>
    <lineage>
        <taxon>unclassified sequences</taxon>
        <taxon>metagenomes</taxon>
        <taxon>ecological metagenomes</taxon>
    </lineage>
</organism>
<reference evidence="1" key="1">
    <citation type="journal article" date="2014" name="Front. Microbiol.">
        <title>High frequency of phylogenetically diverse reductive dehalogenase-homologous genes in deep subseafloor sedimentary metagenomes.</title>
        <authorList>
            <person name="Kawai M."/>
            <person name="Futagami T."/>
            <person name="Toyoda A."/>
            <person name="Takaki Y."/>
            <person name="Nishi S."/>
            <person name="Hori S."/>
            <person name="Arai W."/>
            <person name="Tsubouchi T."/>
            <person name="Morono Y."/>
            <person name="Uchiyama I."/>
            <person name="Ito T."/>
            <person name="Fujiyama A."/>
            <person name="Inagaki F."/>
            <person name="Takami H."/>
        </authorList>
    </citation>
    <scope>NUCLEOTIDE SEQUENCE</scope>
    <source>
        <strain evidence="1">Expedition CK06-06</strain>
    </source>
</reference>
<gene>
    <name evidence="1" type="ORF">S12H4_22942</name>
</gene>
<name>X1RH39_9ZZZZ</name>